<dbReference type="GO" id="GO:0005886">
    <property type="term" value="C:plasma membrane"/>
    <property type="evidence" value="ECO:0007669"/>
    <property type="project" value="InterPro"/>
</dbReference>
<evidence type="ECO:0000259" key="5">
    <source>
        <dbReference type="Pfam" id="PF04357"/>
    </source>
</evidence>
<evidence type="ECO:0000313" key="6">
    <source>
        <dbReference type="EMBL" id="AJF05557.1"/>
    </source>
</evidence>
<protein>
    <recommendedName>
        <fullName evidence="5">Translocation and assembly module TamB C-terminal domain-containing protein</fullName>
    </recommendedName>
</protein>
<dbReference type="Pfam" id="PF04357">
    <property type="entry name" value="TamB"/>
    <property type="match status" value="1"/>
</dbReference>
<proteinExistence type="predicted"/>
<organism evidence="6 7">
    <name type="scientific">Geoalkalibacter subterraneus</name>
    <dbReference type="NCBI Taxonomy" id="483547"/>
    <lineage>
        <taxon>Bacteria</taxon>
        <taxon>Pseudomonadati</taxon>
        <taxon>Thermodesulfobacteriota</taxon>
        <taxon>Desulfuromonadia</taxon>
        <taxon>Desulfuromonadales</taxon>
        <taxon>Geoalkalibacteraceae</taxon>
        <taxon>Geoalkalibacter</taxon>
    </lineage>
</organism>
<feature type="domain" description="Translocation and assembly module TamB C-terminal" evidence="5">
    <location>
        <begin position="981"/>
        <end position="1314"/>
    </location>
</feature>
<dbReference type="KEGG" id="gsb:GSUB_01800"/>
<keyword evidence="7" id="KW-1185">Reference proteome</keyword>
<dbReference type="OrthoDB" id="5288149at2"/>
<keyword evidence="2" id="KW-0812">Transmembrane</keyword>
<evidence type="ECO:0000256" key="1">
    <source>
        <dbReference type="ARBA" id="ARBA00004167"/>
    </source>
</evidence>
<keyword evidence="4" id="KW-0472">Membrane</keyword>
<dbReference type="EMBL" id="CP010311">
    <property type="protein sequence ID" value="AJF05557.1"/>
    <property type="molecule type" value="Genomic_DNA"/>
</dbReference>
<dbReference type="PANTHER" id="PTHR36985:SF1">
    <property type="entry name" value="TRANSLOCATION AND ASSEMBLY MODULE SUBUNIT TAMB"/>
    <property type="match status" value="1"/>
</dbReference>
<dbReference type="GO" id="GO:0097347">
    <property type="term" value="C:TAM protein secretion complex"/>
    <property type="evidence" value="ECO:0007669"/>
    <property type="project" value="TreeGrafter"/>
</dbReference>
<dbReference type="InterPro" id="IPR007452">
    <property type="entry name" value="TamB_C"/>
</dbReference>
<evidence type="ECO:0000256" key="3">
    <source>
        <dbReference type="ARBA" id="ARBA00022989"/>
    </source>
</evidence>
<reference evidence="6 7" key="1">
    <citation type="journal article" date="2015" name="Genome Announc.">
        <title>Genomes of Geoalkalibacter ferrihydriticus Z-0531T and Geoalkalibacter subterraneus Red1T, Two Haloalkaliphilic Metal-Reducing Deltaproteobacteria.</title>
        <authorList>
            <person name="Badalamenti J.P."/>
            <person name="Krajmalnik-Brown R."/>
            <person name="Torres C.I."/>
            <person name="Bond D.R."/>
        </authorList>
    </citation>
    <scope>NUCLEOTIDE SEQUENCE [LARGE SCALE GENOMIC DNA]</scope>
    <source>
        <strain evidence="6 7">Red1</strain>
    </source>
</reference>
<dbReference type="RefSeq" id="WP_040198930.1">
    <property type="nucleotide sequence ID" value="NZ_CP010311.1"/>
</dbReference>
<evidence type="ECO:0000313" key="7">
    <source>
        <dbReference type="Proteomes" id="UP000035036"/>
    </source>
</evidence>
<dbReference type="Proteomes" id="UP000035036">
    <property type="component" value="Chromosome"/>
</dbReference>
<gene>
    <name evidence="6" type="ORF">GSUB_01800</name>
</gene>
<evidence type="ECO:0000256" key="2">
    <source>
        <dbReference type="ARBA" id="ARBA00022692"/>
    </source>
</evidence>
<dbReference type="GO" id="GO:0009306">
    <property type="term" value="P:protein secretion"/>
    <property type="evidence" value="ECO:0007669"/>
    <property type="project" value="InterPro"/>
</dbReference>
<name>A0A0B5FBN2_9BACT</name>
<dbReference type="STRING" id="483547.GSUB_01800"/>
<dbReference type="PANTHER" id="PTHR36985">
    <property type="entry name" value="TRANSLOCATION AND ASSEMBLY MODULE SUBUNIT TAMB"/>
    <property type="match status" value="1"/>
</dbReference>
<sequence>MVRVFVRRILPYAFALLALLLTLLLAALFWLTMTSSGSRALLAAVSTWTPVQIQFQILDGSLWRGLTLEAAQVRWPDGEVRIGRLATRWTPLSLVRGELVVELIEADTVEVSWQESAPPAPPEAGDPFRLEWPGLEGLPLKLSARIVSLKLDDVRIAPPGAQPIAVERLHAAVQWDHGILRVESLDLRADAGAAAGDLAVGLDAPLLQLALDLRARAIEGQIASVRIESNLTAAEGRSLPSGPLRVVADMVDQPDLELEGTLVPASGRVTAENWRLRRTGVSGEVHLNGFFSWQETLPQADLQIILDQLDLEPQAGWPTLLDGTLSVSGGPDAYQGSFGLHNARPGWENLAVAGELRGDLEHLELTALNGRWLEGTFDDGRVSLNWTQGLELALQLTARGLNPELFEGAPHGDLNFMLTGEGRFAPQQPPQGWARLELAPSHLQGHALNGLVAARAEDQDLIVDELSLKGEGFAVEAQGRLQEKIGLSFIIKDAGKLLPDMAGQAEGEGWFAWAEGEPRGALVAAGEDLAYEELSIDRWLLDVEWPGMNRPLRGDARVEGLMTRVLALEEVTAGLTGVPDDHELRLAADWGTGQAQALVQGSLRDQQWQGVIERLEGEEADLGHWQSLKPVVLQLSAQQARIADLVLESSLGGELAADAELSFSPLRGEIEGAWRKLSLAHFNPWIAALQLEGESSGDLQWLLDGAEQMDLYADLRATATVQHGSEDLVLDEVLVELAWDRQGLELDGQVDFGIGGLVSLAAESPQSGRLALPDPLDFRVSWDNFLLEKLEGFVPAGVQLEGEWLGRLEGRLGPGNILAVEGTSLVSEGLLRRRDEDGEWSVALRQAEVLWQWRDETLQGELDLALGDFGEATATFQLPLPARLITAFEDEGAVSVQAQAHMREQGLLEMLLPGLAEDIAGELALDAQVGGTWQEPRWQGDFSLMKAGATLPAAGLVLDDIEVAGRIVERRIEVERLQVRSGPGVLTGRAQLDLGDFSAPVYTGEIKGSKVQVMNLPELQIQVSPDLTFRGRPDALAVSGKVHVPVFLVYDWQNEGMVKPSSDVEIVGKQSEPEPARPFDLDLDVNVTLGERVILKAMGLDARLEGGLTLVTNERRDFIGQGEIRVAQGHYAAYGLKLPITRGRLLFAGGPVDRPGLDILALRKVGEVRAGVQVTGTARAPRVKLYSEPGMPDTDILSYIVLGRPLGESGGQTDVLMLAAGALLSQGESAALQDKLKRRLGIDVIEVESGTGDVEASMLTVGKYLTPDLYVSFGQALFGEASVARMRYSLSEKWDFESQFGTVSGADLYYKIHFD</sequence>
<evidence type="ECO:0000256" key="4">
    <source>
        <dbReference type="ARBA" id="ARBA00023136"/>
    </source>
</evidence>
<dbReference type="HOGENOM" id="CLU_002338_2_1_7"/>
<comment type="subcellular location">
    <subcellularLocation>
        <location evidence="1">Membrane</location>
        <topology evidence="1">Single-pass membrane protein</topology>
    </subcellularLocation>
</comment>
<keyword evidence="3" id="KW-1133">Transmembrane helix</keyword>
<accession>A0A0B5FBN2</accession>